<dbReference type="RefSeq" id="WP_158300495.1">
    <property type="nucleotide sequence ID" value="NZ_CP018863.1"/>
</dbReference>
<evidence type="ECO:0000256" key="1">
    <source>
        <dbReference type="SAM" id="MobiDB-lite"/>
    </source>
</evidence>
<proteinExistence type="predicted"/>
<dbReference type="InterPro" id="IPR002860">
    <property type="entry name" value="BNR_rpt"/>
</dbReference>
<dbReference type="Proteomes" id="UP000181917">
    <property type="component" value="Unassembled WGS sequence"/>
</dbReference>
<dbReference type="Gene3D" id="2.130.10.10">
    <property type="entry name" value="YVTN repeat-like/Quinoprotein amine dehydrogenase"/>
    <property type="match status" value="3"/>
</dbReference>
<dbReference type="AlphaFoldDB" id="A0A1H1FZ16"/>
<dbReference type="PANTHER" id="PTHR43739:SF5">
    <property type="entry name" value="EXO-ALPHA-SIALIDASE"/>
    <property type="match status" value="1"/>
</dbReference>
<keyword evidence="4" id="KW-1185">Reference proteome</keyword>
<dbReference type="GO" id="GO:0010411">
    <property type="term" value="P:xyloglucan metabolic process"/>
    <property type="evidence" value="ECO:0007669"/>
    <property type="project" value="TreeGrafter"/>
</dbReference>
<dbReference type="InterPro" id="IPR052025">
    <property type="entry name" value="Xyloglucanase_GH74"/>
</dbReference>
<evidence type="ECO:0000256" key="2">
    <source>
        <dbReference type="SAM" id="Phobius"/>
    </source>
</evidence>
<protein>
    <submittedName>
        <fullName evidence="3">BNR/Asp-box repeat-containing protein</fullName>
    </submittedName>
</protein>
<evidence type="ECO:0000313" key="4">
    <source>
        <dbReference type="Proteomes" id="UP000181917"/>
    </source>
</evidence>
<dbReference type="SUPFAM" id="SSF110296">
    <property type="entry name" value="Oligoxyloglucan reducing end-specific cellobiohydrolase"/>
    <property type="match status" value="2"/>
</dbReference>
<sequence>MNDTSRTPAAPAEKQKKDSAGRRRRVAAAVAAAVIAVGGGIGLFAATGGKDAATEASGAATSPYVGGDLHILTSLEGRLYVGGHDGGAVSTDGGVTWTQLPSLKGADPMGAAATGEVTLIGGHPGLYRSTDGTSFAKVSGGGALDDVHGLGGSGEIFYASTAEGGLQVSDDGGKNWTTRNTEIGQSFMGVILVDPADPQRLIATDMANGLVTSNDGGRTWEGLGGPGGPMAVTWDPTNTARLVVSGMAESAISSDGGETWAPLTAPEGTTATTFSPDGKTLFAAVRNGTNASVYASTDEGRSWTSLV</sequence>
<evidence type="ECO:0000313" key="3">
    <source>
        <dbReference type="EMBL" id="SDR06155.1"/>
    </source>
</evidence>
<organism evidence="3 4">
    <name type="scientific">Crystallibacter crystallopoietes</name>
    <dbReference type="NCBI Taxonomy" id="37928"/>
    <lineage>
        <taxon>Bacteria</taxon>
        <taxon>Bacillati</taxon>
        <taxon>Actinomycetota</taxon>
        <taxon>Actinomycetes</taxon>
        <taxon>Micrococcales</taxon>
        <taxon>Micrococcaceae</taxon>
        <taxon>Crystallibacter</taxon>
    </lineage>
</organism>
<keyword evidence="2" id="KW-0472">Membrane</keyword>
<name>A0A1H1FZ16_9MICC</name>
<dbReference type="Pfam" id="PF02012">
    <property type="entry name" value="BNR"/>
    <property type="match status" value="1"/>
</dbReference>
<feature type="transmembrane region" description="Helical" evidence="2">
    <location>
        <begin position="26"/>
        <end position="46"/>
    </location>
</feature>
<keyword evidence="2" id="KW-1133">Transmembrane helix</keyword>
<keyword evidence="2" id="KW-0812">Transmembrane</keyword>
<dbReference type="CDD" id="cd15482">
    <property type="entry name" value="Sialidase_non-viral"/>
    <property type="match status" value="1"/>
</dbReference>
<dbReference type="EMBL" id="FNKH01000002">
    <property type="protein sequence ID" value="SDR06155.1"/>
    <property type="molecule type" value="Genomic_DNA"/>
</dbReference>
<feature type="region of interest" description="Disordered" evidence="1">
    <location>
        <begin position="1"/>
        <end position="22"/>
    </location>
</feature>
<gene>
    <name evidence="3" type="ORF">SAMN04489742_3735</name>
</gene>
<dbReference type="InterPro" id="IPR015943">
    <property type="entry name" value="WD40/YVTN_repeat-like_dom_sf"/>
</dbReference>
<reference evidence="3 4" key="1">
    <citation type="submission" date="2016-10" db="EMBL/GenBank/DDBJ databases">
        <authorList>
            <person name="de Groot N.N."/>
        </authorList>
    </citation>
    <scope>NUCLEOTIDE SEQUENCE [LARGE SCALE GENOMIC DNA]</scope>
    <source>
        <strain evidence="3 4">DSM 20117</strain>
    </source>
</reference>
<dbReference type="PANTHER" id="PTHR43739">
    <property type="entry name" value="XYLOGLUCANASE (EUROFUNG)"/>
    <property type="match status" value="1"/>
</dbReference>
<accession>A0A1H1FZ16</accession>